<evidence type="ECO:0000313" key="4">
    <source>
        <dbReference type="EMBL" id="KAK6737133.1"/>
    </source>
</evidence>
<proteinExistence type="predicted"/>
<feature type="compositionally biased region" description="Basic and acidic residues" evidence="2">
    <location>
        <begin position="224"/>
        <end position="233"/>
    </location>
</feature>
<keyword evidence="1" id="KW-0175">Coiled coil</keyword>
<name>A0ABR1CHU9_NECAM</name>
<accession>A0ABR1CHU9</accession>
<feature type="region of interest" description="Disordered" evidence="2">
    <location>
        <begin position="224"/>
        <end position="250"/>
    </location>
</feature>
<feature type="region of interest" description="Disordered" evidence="2">
    <location>
        <begin position="439"/>
        <end position="463"/>
    </location>
</feature>
<evidence type="ECO:0000256" key="1">
    <source>
        <dbReference type="SAM" id="Coils"/>
    </source>
</evidence>
<dbReference type="Proteomes" id="UP001303046">
    <property type="component" value="Unassembled WGS sequence"/>
</dbReference>
<keyword evidence="5" id="KW-1185">Reference proteome</keyword>
<dbReference type="EMBL" id="JAVFWL010000002">
    <property type="protein sequence ID" value="KAK6737133.1"/>
    <property type="molecule type" value="Genomic_DNA"/>
</dbReference>
<comment type="caution">
    <text evidence="4">The sequence shown here is derived from an EMBL/GenBank/DDBJ whole genome shotgun (WGS) entry which is preliminary data.</text>
</comment>
<organism evidence="4 5">
    <name type="scientific">Necator americanus</name>
    <name type="common">Human hookworm</name>
    <dbReference type="NCBI Taxonomy" id="51031"/>
    <lineage>
        <taxon>Eukaryota</taxon>
        <taxon>Metazoa</taxon>
        <taxon>Ecdysozoa</taxon>
        <taxon>Nematoda</taxon>
        <taxon>Chromadorea</taxon>
        <taxon>Rhabditida</taxon>
        <taxon>Rhabditina</taxon>
        <taxon>Rhabditomorpha</taxon>
        <taxon>Strongyloidea</taxon>
        <taxon>Ancylostomatidae</taxon>
        <taxon>Bunostominae</taxon>
        <taxon>Necator</taxon>
    </lineage>
</organism>
<gene>
    <name evidence="4" type="primary">Necator_chrII.g7474</name>
    <name evidence="4" type="ORF">RB195_019680</name>
</gene>
<evidence type="ECO:0000256" key="3">
    <source>
        <dbReference type="SAM" id="SignalP"/>
    </source>
</evidence>
<feature type="signal peptide" evidence="3">
    <location>
        <begin position="1"/>
        <end position="26"/>
    </location>
</feature>
<sequence length="1120" mass="125068">MNPSNQKLYNKILLLLLFLPFQFTNAVQKSSRVLCADYLRCRNDELEERWRCNEASRRVVADVCRVERHLRSIKRLTLKRERNFAVCVAETASELDAFSEFPLASCEDITRESYSRNDSQCDFHDDPYVSRCAALKRCCIAVSSCEKRVQYAAMSSMVSMQRTAAETLLKACRSDMNAVVVANVTKSDQIMAATAVNAASAALELISALDSGFYSASQSQIQAHDRHTLESKPLKTTRRHPDIPATPLLPLSQNSTLLQRIDSMSQRTTELTANSNPPNLYRSRSYLLSKQRLNGTTDNLGRSRAYGFPTKQPASFGASSRLIEAVDSETMRRPKSSLLQDGTATVNKKMRNRGSLFSKHGLLGNADKSDSSKSSVQPSYNVDVIIERETHIPIDVIIDRSQNPSPFSPHFAEDFAKGPALQPLKSAESETTLPTTISTLPPLGSSSPSLGTLNPLPPAISQKRPTIRRPWSNRYKWIKRGRKIWKGSSLPKSGSLNVRQKLRKKHGITKRRRVTRTRVRPIGDFSAKFPNDTDTLTDIAVPMQNRLTNSKKQLLDSLNEFNRELMALGRNISNNSRNAKPLARVFTPQHRASLKTEEDAIYEDILEQERKALIARNIIVPPEDFDDVWDPPTASTTASTPSFFLNDKQSTVVTSTFSSGKTRPHKRKIRKRMRKVLISTPIRTTPSPTTRDAASLLTSTDDPLDGPIVETSLSNQEGSKLAVKKEELEQVIDGKHETLVVFESVATSEPLGPKLNWNFDFKVPSEDPLFAPSFSTVPLPTEDSFEATTTETIDISAKSVTDFSASSSRPTNPPMQLGSVDQTATIIPTLRHADWTAPPNDNKFSAGIIPLIEMNSVFEGPFMVLDKQADNSESSGVGEMQTTVSPSITTTPQLVAQLLSREKKVQARGTKLTETEEPLEISMPNGDSSSSENQAISVLKLPETTLRLSHCEVYSLCLDEMSRQEAECQNEDKKAGRMMPNFLKRRRGLCSRRLVSTYQNIDVESKNLEESYGSCIRSRLGQKITEVEPSKCSANSLPSKLGSEPCHSKVHVIKNHCAKLAQCCPDAEVCRNEVNRSEAARALRRRKESLALATSRCQIWSYRDYRKRVKQRMQRRAIVH</sequence>
<evidence type="ECO:0000256" key="2">
    <source>
        <dbReference type="SAM" id="MobiDB-lite"/>
    </source>
</evidence>
<reference evidence="4 5" key="1">
    <citation type="submission" date="2023-08" db="EMBL/GenBank/DDBJ databases">
        <title>A Necator americanus chromosomal reference genome.</title>
        <authorList>
            <person name="Ilik V."/>
            <person name="Petrzelkova K.J."/>
            <person name="Pardy F."/>
            <person name="Fuh T."/>
            <person name="Niatou-Singa F.S."/>
            <person name="Gouil Q."/>
            <person name="Baker L."/>
            <person name="Ritchie M.E."/>
            <person name="Jex A.R."/>
            <person name="Gazzola D."/>
            <person name="Li H."/>
            <person name="Toshio Fujiwara R."/>
            <person name="Zhan B."/>
            <person name="Aroian R.V."/>
            <person name="Pafco B."/>
            <person name="Schwarz E.M."/>
        </authorList>
    </citation>
    <scope>NUCLEOTIDE SEQUENCE [LARGE SCALE GENOMIC DNA]</scope>
    <source>
        <strain evidence="4 5">Aroian</strain>
        <tissue evidence="4">Whole animal</tissue>
    </source>
</reference>
<feature type="chain" id="PRO_5047326733" evidence="3">
    <location>
        <begin position="27"/>
        <end position="1120"/>
    </location>
</feature>
<keyword evidence="3" id="KW-0732">Signal</keyword>
<protein>
    <submittedName>
        <fullName evidence="4">Uncharacterized protein</fullName>
    </submittedName>
</protein>
<evidence type="ECO:0000313" key="5">
    <source>
        <dbReference type="Proteomes" id="UP001303046"/>
    </source>
</evidence>
<feature type="compositionally biased region" description="Low complexity" evidence="2">
    <location>
        <begin position="439"/>
        <end position="454"/>
    </location>
</feature>
<feature type="coiled-coil region" evidence="1">
    <location>
        <begin position="544"/>
        <end position="571"/>
    </location>
</feature>